<proteinExistence type="predicted"/>
<sequence>INNSYDIKDFQPTIEEIAEILIEKGYPGIRNLKYFI</sequence>
<organism evidence="1">
    <name type="scientific">marine sediment metagenome</name>
    <dbReference type="NCBI Taxonomy" id="412755"/>
    <lineage>
        <taxon>unclassified sequences</taxon>
        <taxon>metagenomes</taxon>
        <taxon>ecological metagenomes</taxon>
    </lineage>
</organism>
<name>A0A0F9I5S4_9ZZZZ</name>
<protein>
    <submittedName>
        <fullName evidence="1">Uncharacterized protein</fullName>
    </submittedName>
</protein>
<dbReference type="AlphaFoldDB" id="A0A0F9I5S4"/>
<evidence type="ECO:0000313" key="1">
    <source>
        <dbReference type="EMBL" id="KKL89170.1"/>
    </source>
</evidence>
<dbReference type="EMBL" id="LAZR01020363">
    <property type="protein sequence ID" value="KKL89170.1"/>
    <property type="molecule type" value="Genomic_DNA"/>
</dbReference>
<reference evidence="1" key="1">
    <citation type="journal article" date="2015" name="Nature">
        <title>Complex archaea that bridge the gap between prokaryotes and eukaryotes.</title>
        <authorList>
            <person name="Spang A."/>
            <person name="Saw J.H."/>
            <person name="Jorgensen S.L."/>
            <person name="Zaremba-Niedzwiedzka K."/>
            <person name="Martijn J."/>
            <person name="Lind A.E."/>
            <person name="van Eijk R."/>
            <person name="Schleper C."/>
            <person name="Guy L."/>
            <person name="Ettema T.J."/>
        </authorList>
    </citation>
    <scope>NUCLEOTIDE SEQUENCE</scope>
</reference>
<gene>
    <name evidence="1" type="ORF">LCGC14_1917350</name>
</gene>
<comment type="caution">
    <text evidence="1">The sequence shown here is derived from an EMBL/GenBank/DDBJ whole genome shotgun (WGS) entry which is preliminary data.</text>
</comment>
<feature type="non-terminal residue" evidence="1">
    <location>
        <position position="1"/>
    </location>
</feature>
<accession>A0A0F9I5S4</accession>